<evidence type="ECO:0000256" key="1">
    <source>
        <dbReference type="ARBA" id="ARBA00003257"/>
    </source>
</evidence>
<gene>
    <name evidence="5" type="ORF">L9F63_010092</name>
</gene>
<keyword evidence="6" id="KW-1185">Reference proteome</keyword>
<feature type="domain" description="NADH:quinone oxidoreductase/Mrp antiporter transmembrane" evidence="4">
    <location>
        <begin position="76"/>
        <end position="111"/>
    </location>
</feature>
<proteinExistence type="predicted"/>
<organism evidence="5 6">
    <name type="scientific">Diploptera punctata</name>
    <name type="common">Pacific beetle cockroach</name>
    <dbReference type="NCBI Taxonomy" id="6984"/>
    <lineage>
        <taxon>Eukaryota</taxon>
        <taxon>Metazoa</taxon>
        <taxon>Ecdysozoa</taxon>
        <taxon>Arthropoda</taxon>
        <taxon>Hexapoda</taxon>
        <taxon>Insecta</taxon>
        <taxon>Pterygota</taxon>
        <taxon>Neoptera</taxon>
        <taxon>Polyneoptera</taxon>
        <taxon>Dictyoptera</taxon>
        <taxon>Blattodea</taxon>
        <taxon>Blaberoidea</taxon>
        <taxon>Blaberidae</taxon>
        <taxon>Diplopterinae</taxon>
        <taxon>Diploptera</taxon>
    </lineage>
</organism>
<sequence>VLRLGLNLKLNGNRTVINLLSTLTCERPTLSTLTCKRMHADFNLVYYINNYDRYTNIEFISDNYVCFSSIILAFLAQVEAPVRGSIILAGILLKLGGYGLLRVAFWCINYKNTNMSADYRNGFRTISRLINAFLEVKGSGVKK</sequence>
<name>A0AAD8AKL6_DIPPU</name>
<dbReference type="Pfam" id="PF00361">
    <property type="entry name" value="Proton_antipo_M"/>
    <property type="match status" value="1"/>
</dbReference>
<dbReference type="InterPro" id="IPR001750">
    <property type="entry name" value="ND/Mrp_TM"/>
</dbReference>
<dbReference type="GO" id="GO:0008137">
    <property type="term" value="F:NADH dehydrogenase (ubiquinone) activity"/>
    <property type="evidence" value="ECO:0007669"/>
    <property type="project" value="UniProtKB-EC"/>
</dbReference>
<evidence type="ECO:0000256" key="2">
    <source>
        <dbReference type="ARBA" id="ARBA00012944"/>
    </source>
</evidence>
<reference evidence="5" key="2">
    <citation type="submission" date="2023-05" db="EMBL/GenBank/DDBJ databases">
        <authorList>
            <person name="Fouks B."/>
        </authorList>
    </citation>
    <scope>NUCLEOTIDE SEQUENCE</scope>
    <source>
        <strain evidence="5">Stay&amp;Tobe</strain>
        <tissue evidence="5">Testes</tissue>
    </source>
</reference>
<protein>
    <recommendedName>
        <fullName evidence="2">NADH:ubiquinone reductase (H(+)-translocating)</fullName>
        <ecNumber evidence="2">7.1.1.2</ecNumber>
    </recommendedName>
</protein>
<accession>A0AAD8AKL6</accession>
<comment type="catalytic activity">
    <reaction evidence="3">
        <text>a ubiquinone + NADH + 5 H(+)(in) = a ubiquinol + NAD(+) + 4 H(+)(out)</text>
        <dbReference type="Rhea" id="RHEA:29091"/>
        <dbReference type="Rhea" id="RHEA-COMP:9565"/>
        <dbReference type="Rhea" id="RHEA-COMP:9566"/>
        <dbReference type="ChEBI" id="CHEBI:15378"/>
        <dbReference type="ChEBI" id="CHEBI:16389"/>
        <dbReference type="ChEBI" id="CHEBI:17976"/>
        <dbReference type="ChEBI" id="CHEBI:57540"/>
        <dbReference type="ChEBI" id="CHEBI:57945"/>
        <dbReference type="EC" id="7.1.1.2"/>
    </reaction>
</comment>
<comment type="function">
    <text evidence="1">Core subunit of the mitochondrial membrane respiratory chain NADH dehydrogenase (Complex I) that is believed to belong to the minimal assembly required for catalysis. Complex I functions in the transfer of electrons from NADH to the respiratory chain. The immediate electron acceptor for the enzyme is believed to be ubiquinone.</text>
</comment>
<comment type="caution">
    <text evidence="5">The sequence shown here is derived from an EMBL/GenBank/DDBJ whole genome shotgun (WGS) entry which is preliminary data.</text>
</comment>
<evidence type="ECO:0000313" key="5">
    <source>
        <dbReference type="EMBL" id="KAJ9599423.1"/>
    </source>
</evidence>
<feature type="non-terminal residue" evidence="5">
    <location>
        <position position="1"/>
    </location>
</feature>
<evidence type="ECO:0000256" key="3">
    <source>
        <dbReference type="ARBA" id="ARBA00049551"/>
    </source>
</evidence>
<dbReference type="Proteomes" id="UP001233999">
    <property type="component" value="Unassembled WGS sequence"/>
</dbReference>
<feature type="non-terminal residue" evidence="5">
    <location>
        <position position="143"/>
    </location>
</feature>
<dbReference type="AlphaFoldDB" id="A0AAD8AKL6"/>
<evidence type="ECO:0000313" key="6">
    <source>
        <dbReference type="Proteomes" id="UP001233999"/>
    </source>
</evidence>
<evidence type="ECO:0000259" key="4">
    <source>
        <dbReference type="Pfam" id="PF00361"/>
    </source>
</evidence>
<reference evidence="5" key="1">
    <citation type="journal article" date="2023" name="IScience">
        <title>Live-bearing cockroach genome reveals convergent evolutionary mechanisms linked to viviparity in insects and beyond.</title>
        <authorList>
            <person name="Fouks B."/>
            <person name="Harrison M.C."/>
            <person name="Mikhailova A.A."/>
            <person name="Marchal E."/>
            <person name="English S."/>
            <person name="Carruthers M."/>
            <person name="Jennings E.C."/>
            <person name="Chiamaka E.L."/>
            <person name="Frigard R.A."/>
            <person name="Pippel M."/>
            <person name="Attardo G.M."/>
            <person name="Benoit J.B."/>
            <person name="Bornberg-Bauer E."/>
            <person name="Tobe S.S."/>
        </authorList>
    </citation>
    <scope>NUCLEOTIDE SEQUENCE</scope>
    <source>
        <strain evidence="5">Stay&amp;Tobe</strain>
    </source>
</reference>
<dbReference type="EMBL" id="JASPKZ010000811">
    <property type="protein sequence ID" value="KAJ9599423.1"/>
    <property type="molecule type" value="Genomic_DNA"/>
</dbReference>
<dbReference type="EC" id="7.1.1.2" evidence="2"/>